<evidence type="ECO:0000313" key="7">
    <source>
        <dbReference type="EMBL" id="NWJ77124.1"/>
    </source>
</evidence>
<evidence type="ECO:0000256" key="1">
    <source>
        <dbReference type="ARBA" id="ARBA00009391"/>
    </source>
</evidence>
<dbReference type="SUPFAM" id="SSF52540">
    <property type="entry name" value="P-loop containing nucleoside triphosphate hydrolases"/>
    <property type="match status" value="1"/>
</dbReference>
<dbReference type="GO" id="GO:0006281">
    <property type="term" value="P:DNA repair"/>
    <property type="evidence" value="ECO:0007669"/>
    <property type="project" value="InterPro"/>
</dbReference>
<name>A0A7K4N1X2_9ARCH</name>
<dbReference type="InterPro" id="IPR013765">
    <property type="entry name" value="DNA_recomb/repair_RecA"/>
</dbReference>
<dbReference type="EMBL" id="JACASZ010000009">
    <property type="protein sequence ID" value="NWJ77124.1"/>
    <property type="molecule type" value="Genomic_DNA"/>
</dbReference>
<feature type="domain" description="RecA family profile 2" evidence="6">
    <location>
        <begin position="208"/>
        <end position="276"/>
    </location>
</feature>
<dbReference type="GO" id="GO:0005829">
    <property type="term" value="C:cytosol"/>
    <property type="evidence" value="ECO:0007669"/>
    <property type="project" value="TreeGrafter"/>
</dbReference>
<comment type="caution">
    <text evidence="7">The sequence shown here is derived from an EMBL/GenBank/DDBJ whole genome shotgun (WGS) entry which is preliminary data.</text>
</comment>
<proteinExistence type="inferred from homology"/>
<evidence type="ECO:0000313" key="8">
    <source>
        <dbReference type="Proteomes" id="UP000527815"/>
    </source>
</evidence>
<dbReference type="InterPro" id="IPR020588">
    <property type="entry name" value="RecA_ATP-bd"/>
</dbReference>
<evidence type="ECO:0000256" key="2">
    <source>
        <dbReference type="ARBA" id="ARBA00022741"/>
    </source>
</evidence>
<keyword evidence="3" id="KW-0067">ATP-binding</keyword>
<dbReference type="AlphaFoldDB" id="A0A7K4N1X2"/>
<dbReference type="InterPro" id="IPR049428">
    <property type="entry name" value="RecA-like_N"/>
</dbReference>
<dbReference type="GO" id="GO:0005524">
    <property type="term" value="F:ATP binding"/>
    <property type="evidence" value="ECO:0007669"/>
    <property type="project" value="UniProtKB-KW"/>
</dbReference>
<evidence type="ECO:0000259" key="5">
    <source>
        <dbReference type="PROSITE" id="PS50162"/>
    </source>
</evidence>
<protein>
    <submittedName>
        <fullName evidence="7">Recombinase RecA</fullName>
    </submittedName>
</protein>
<dbReference type="Proteomes" id="UP000527815">
    <property type="component" value="Unassembled WGS sequence"/>
</dbReference>
<evidence type="ECO:0000256" key="3">
    <source>
        <dbReference type="ARBA" id="ARBA00022840"/>
    </source>
</evidence>
<reference evidence="7 8" key="1">
    <citation type="journal article" date="2019" name="Environ. Microbiol.">
        <title>Genomics insights into ecotype formation of ammonia-oxidizing archaea in the deep ocean.</title>
        <authorList>
            <person name="Wang Y."/>
            <person name="Huang J.M."/>
            <person name="Cui G.J."/>
            <person name="Nunoura T."/>
            <person name="Takaki Y."/>
            <person name="Li W.L."/>
            <person name="Li J."/>
            <person name="Gao Z.M."/>
            <person name="Takai K."/>
            <person name="Zhang A.Q."/>
            <person name="Stepanauskas R."/>
        </authorList>
    </citation>
    <scope>NUCLEOTIDE SEQUENCE [LARGE SCALE GENOMIC DNA]</scope>
    <source>
        <strain evidence="7 8">D1b</strain>
    </source>
</reference>
<evidence type="ECO:0000259" key="6">
    <source>
        <dbReference type="PROSITE" id="PS50163"/>
    </source>
</evidence>
<dbReference type="GO" id="GO:0140664">
    <property type="term" value="F:ATP-dependent DNA damage sensor activity"/>
    <property type="evidence" value="ECO:0007669"/>
    <property type="project" value="InterPro"/>
</dbReference>
<dbReference type="PROSITE" id="PS50162">
    <property type="entry name" value="RECA_2"/>
    <property type="match status" value="1"/>
</dbReference>
<feature type="domain" description="RecA family profile 1" evidence="5">
    <location>
        <begin position="29"/>
        <end position="203"/>
    </location>
</feature>
<dbReference type="PANTHER" id="PTHR45900:SF1">
    <property type="entry name" value="MITOCHONDRIAL DNA REPAIR PROTEIN RECA HOMOLOG-RELATED"/>
    <property type="match status" value="1"/>
</dbReference>
<organism evidence="7 8">
    <name type="scientific">Marine Group I thaumarchaeote</name>
    <dbReference type="NCBI Taxonomy" id="2511932"/>
    <lineage>
        <taxon>Archaea</taxon>
        <taxon>Nitrososphaerota</taxon>
        <taxon>Marine Group I</taxon>
    </lineage>
</organism>
<dbReference type="GO" id="GO:0006310">
    <property type="term" value="P:DNA recombination"/>
    <property type="evidence" value="ECO:0007669"/>
    <property type="project" value="UniProtKB-KW"/>
</dbReference>
<keyword evidence="2" id="KW-0547">Nucleotide-binding</keyword>
<keyword evidence="4" id="KW-0233">DNA recombination</keyword>
<dbReference type="Gene3D" id="3.40.50.300">
    <property type="entry name" value="P-loop containing nucleotide triphosphate hydrolases"/>
    <property type="match status" value="1"/>
</dbReference>
<dbReference type="PROSITE" id="PS50163">
    <property type="entry name" value="RECA_3"/>
    <property type="match status" value="1"/>
</dbReference>
<dbReference type="InterPro" id="IPR027417">
    <property type="entry name" value="P-loop_NTPase"/>
</dbReference>
<dbReference type="GO" id="GO:0003697">
    <property type="term" value="F:single-stranded DNA binding"/>
    <property type="evidence" value="ECO:0007669"/>
    <property type="project" value="InterPro"/>
</dbReference>
<gene>
    <name evidence="7" type="ORF">HX865_01245</name>
</gene>
<evidence type="ECO:0000256" key="4">
    <source>
        <dbReference type="ARBA" id="ARBA00023172"/>
    </source>
</evidence>
<comment type="similarity">
    <text evidence="1">Belongs to the RecA family.</text>
</comment>
<dbReference type="PANTHER" id="PTHR45900">
    <property type="entry name" value="RECA"/>
    <property type="match status" value="1"/>
</dbReference>
<accession>A0A7K4N1X2</accession>
<dbReference type="InterPro" id="IPR020587">
    <property type="entry name" value="RecA_monomer-monomer_interface"/>
</dbReference>
<sequence length="356" mass="39575">MSNYMKELAKAAGNEYGSLVDDGIFGGDVTQWIDTGSYVFNALLSGSIYGGLPANKITAIAGDPATGKTFFTLGLIKHFLDSNPDAGVFFFESESALTTEMLRERGIDITRMFHIPVATVEEFRHQLVKILEKHGETDESERPPIMVCLDSLGMLSTTKEMTDVSDNTGKRDMTKAQVIKGTFRVLTLMLAKVNVPLIVTNHVYDQIGVMFPQKIMGGGLAIQYAASSIVFLSKRKEKEGTEVIGNVIHCKMQKSRLTKENKKVDVLLTYRDGLHKYYGLLEMAEAAGFFKKVSTRYEIPDGSKMFGKQILTDPEKYFTEDILNQLDNYAKIEYTYGRTNRDSGGDVVGTDQEVSQ</sequence>
<dbReference type="Pfam" id="PF00154">
    <property type="entry name" value="RecA_N"/>
    <property type="match status" value="1"/>
</dbReference>